<reference evidence="1 2" key="1">
    <citation type="journal article" date="2012" name="PLoS Pathog.">
        <title>Diverse lifestyles and strategies of plant pathogenesis encoded in the genomes of eighteen Dothideomycetes fungi.</title>
        <authorList>
            <person name="Ohm R.A."/>
            <person name="Feau N."/>
            <person name="Henrissat B."/>
            <person name="Schoch C.L."/>
            <person name="Horwitz B.A."/>
            <person name="Barry K.W."/>
            <person name="Condon B.J."/>
            <person name="Copeland A.C."/>
            <person name="Dhillon B."/>
            <person name="Glaser F."/>
            <person name="Hesse C.N."/>
            <person name="Kosti I."/>
            <person name="LaButti K."/>
            <person name="Lindquist E.A."/>
            <person name="Lucas S."/>
            <person name="Salamov A.A."/>
            <person name="Bradshaw R.E."/>
            <person name="Ciuffetti L."/>
            <person name="Hamelin R.C."/>
            <person name="Kema G.H.J."/>
            <person name="Lawrence C."/>
            <person name="Scott J.A."/>
            <person name="Spatafora J.W."/>
            <person name="Turgeon B.G."/>
            <person name="de Wit P.J.G.M."/>
            <person name="Zhong S."/>
            <person name="Goodwin S.B."/>
            <person name="Grigoriev I.V."/>
        </authorList>
    </citation>
    <scope>NUCLEOTIDE SEQUENCE [LARGE SCALE GENOMIC DNA]</scope>
    <source>
        <strain evidence="1 2">CIRAD86</strain>
    </source>
</reference>
<dbReference type="GeneID" id="19333040"/>
<dbReference type="RefSeq" id="XP_007925368.1">
    <property type="nucleotide sequence ID" value="XM_007927177.1"/>
</dbReference>
<dbReference type="HOGENOM" id="CLU_1190327_0_0_1"/>
<dbReference type="VEuPathDB" id="FungiDB:MYCFIDRAFT_173701"/>
<gene>
    <name evidence="1" type="ORF">MYCFIDRAFT_173701</name>
</gene>
<dbReference type="Proteomes" id="UP000016932">
    <property type="component" value="Unassembled WGS sequence"/>
</dbReference>
<dbReference type="AlphaFoldDB" id="M3A0W2"/>
<sequence length="233" mass="26236">MQFCSLIRSLYGDQMPAESIHPRRAGLGTIILKLRSPTWLGNTPTDHTSECLNSPYLKHSTSLRGRRNPIIRESEARLELHRLTNACRAMCGDHRYFPRLFEYDNSTKTASLDSYPYFHGGIDDGSHRIALRDKQQSSNRPDNLDHVGQVTLIGSRPIEPAPGITIPLHKATHDDIFDCATRVAKLLRGSWWPGCIEVRISFGLKLWISLRAGTITLGYCLVVAGLEELMNQQ</sequence>
<organism evidence="1 2">
    <name type="scientific">Pseudocercospora fijiensis (strain CIRAD86)</name>
    <name type="common">Black leaf streak disease fungus</name>
    <name type="synonym">Mycosphaerella fijiensis</name>
    <dbReference type="NCBI Taxonomy" id="383855"/>
    <lineage>
        <taxon>Eukaryota</taxon>
        <taxon>Fungi</taxon>
        <taxon>Dikarya</taxon>
        <taxon>Ascomycota</taxon>
        <taxon>Pezizomycotina</taxon>
        <taxon>Dothideomycetes</taxon>
        <taxon>Dothideomycetidae</taxon>
        <taxon>Mycosphaerellales</taxon>
        <taxon>Mycosphaerellaceae</taxon>
        <taxon>Pseudocercospora</taxon>
    </lineage>
</organism>
<proteinExistence type="predicted"/>
<dbReference type="EMBL" id="KB446557">
    <property type="protein sequence ID" value="EME84774.1"/>
    <property type="molecule type" value="Genomic_DNA"/>
</dbReference>
<accession>M3A0W2</accession>
<keyword evidence="2" id="KW-1185">Reference proteome</keyword>
<protein>
    <submittedName>
        <fullName evidence="1">Uncharacterized protein</fullName>
    </submittedName>
</protein>
<dbReference type="KEGG" id="pfj:MYCFIDRAFT_173701"/>
<evidence type="ECO:0000313" key="2">
    <source>
        <dbReference type="Proteomes" id="UP000016932"/>
    </source>
</evidence>
<name>M3A0W2_PSEFD</name>
<evidence type="ECO:0000313" key="1">
    <source>
        <dbReference type="EMBL" id="EME84774.1"/>
    </source>
</evidence>